<dbReference type="FunCoup" id="A0A1B1YW12">
    <property type="interactions" value="36"/>
</dbReference>
<keyword evidence="2 5" id="KW-0812">Transmembrane</keyword>
<keyword evidence="3 5" id="KW-1133">Transmembrane helix</keyword>
<feature type="domain" description="Lipopolysaccharide assembly protein A" evidence="6">
    <location>
        <begin position="46"/>
        <end position="107"/>
    </location>
</feature>
<gene>
    <name evidence="7" type="ORF">PG2T_12965</name>
</gene>
<name>A0A1B1YW12_9GAMM</name>
<dbReference type="AlphaFoldDB" id="A0A1B1YW12"/>
<dbReference type="KEGG" id="gbi:PG2T_12965"/>
<organism evidence="7 8">
    <name type="scientific">Immundisolibacter cernigliae</name>
    <dbReference type="NCBI Taxonomy" id="1810504"/>
    <lineage>
        <taxon>Bacteria</taxon>
        <taxon>Pseudomonadati</taxon>
        <taxon>Pseudomonadota</taxon>
        <taxon>Gammaproteobacteria</taxon>
        <taxon>Immundisolibacterales</taxon>
        <taxon>Immundisolibacteraceae</taxon>
        <taxon>Immundisolibacter</taxon>
    </lineage>
</organism>
<evidence type="ECO:0000259" key="6">
    <source>
        <dbReference type="Pfam" id="PF06305"/>
    </source>
</evidence>
<evidence type="ECO:0000256" key="5">
    <source>
        <dbReference type="SAM" id="Phobius"/>
    </source>
</evidence>
<accession>A0A1B1YW12</accession>
<evidence type="ECO:0000256" key="3">
    <source>
        <dbReference type="ARBA" id="ARBA00022989"/>
    </source>
</evidence>
<dbReference type="Pfam" id="PF06305">
    <property type="entry name" value="LapA_dom"/>
    <property type="match status" value="1"/>
</dbReference>
<dbReference type="EMBL" id="CP014671">
    <property type="protein sequence ID" value="ANX04995.1"/>
    <property type="molecule type" value="Genomic_DNA"/>
</dbReference>
<sequence length="120" mass="12998">MPVRIHTNGVAAAMPFFVFGGGLMRTLRLLTLLMVSVLAGLFASVNTQPVSVNYLVGSGELRLAYLLLGVVGMGMAIGWLAALPRRWQHGRELRRLRAQQRRLEAELVALAPSAPAPPQP</sequence>
<evidence type="ECO:0000256" key="4">
    <source>
        <dbReference type="ARBA" id="ARBA00023136"/>
    </source>
</evidence>
<keyword evidence="8" id="KW-1185">Reference proteome</keyword>
<dbReference type="STRING" id="1810504.PG2T_12965"/>
<dbReference type="GO" id="GO:0005886">
    <property type="term" value="C:plasma membrane"/>
    <property type="evidence" value="ECO:0007669"/>
    <property type="project" value="InterPro"/>
</dbReference>
<dbReference type="InParanoid" id="A0A1B1YW12"/>
<reference evidence="8" key="1">
    <citation type="submission" date="2016-03" db="EMBL/GenBank/DDBJ databases">
        <title>Complete genome sequence of Solimmundus cernigliae, representing a novel lineage of polycyclic aromatic hydrocarbon degraders within the Gammaproteobacteria.</title>
        <authorList>
            <person name="Singleton D.R."/>
            <person name="Dickey A.N."/>
            <person name="Scholl E.H."/>
            <person name="Wright F.A."/>
            <person name="Aitken M.D."/>
        </authorList>
    </citation>
    <scope>NUCLEOTIDE SEQUENCE [LARGE SCALE GENOMIC DNA]</scope>
    <source>
        <strain evidence="8">TR3.2</strain>
    </source>
</reference>
<proteinExistence type="predicted"/>
<feature type="transmembrane region" description="Helical" evidence="5">
    <location>
        <begin position="63"/>
        <end position="83"/>
    </location>
</feature>
<evidence type="ECO:0000256" key="2">
    <source>
        <dbReference type="ARBA" id="ARBA00022692"/>
    </source>
</evidence>
<dbReference type="InterPro" id="IPR010445">
    <property type="entry name" value="LapA_dom"/>
</dbReference>
<keyword evidence="1" id="KW-1003">Cell membrane</keyword>
<keyword evidence="4 5" id="KW-0472">Membrane</keyword>
<evidence type="ECO:0000313" key="7">
    <source>
        <dbReference type="EMBL" id="ANX04995.1"/>
    </source>
</evidence>
<dbReference type="Proteomes" id="UP000092952">
    <property type="component" value="Chromosome"/>
</dbReference>
<protein>
    <recommendedName>
        <fullName evidence="6">Lipopolysaccharide assembly protein A domain-containing protein</fullName>
    </recommendedName>
</protein>
<evidence type="ECO:0000256" key="1">
    <source>
        <dbReference type="ARBA" id="ARBA00022475"/>
    </source>
</evidence>
<evidence type="ECO:0000313" key="8">
    <source>
        <dbReference type="Proteomes" id="UP000092952"/>
    </source>
</evidence>